<evidence type="ECO:0000313" key="7">
    <source>
        <dbReference type="EMBL" id="OTG37266.1"/>
    </source>
</evidence>
<keyword evidence="2" id="KW-0677">Repeat</keyword>
<dbReference type="PANTHER" id="PTHR11017">
    <property type="entry name" value="LEUCINE-RICH REPEAT-CONTAINING PROTEIN"/>
    <property type="match status" value="1"/>
</dbReference>
<dbReference type="InterPro" id="IPR036390">
    <property type="entry name" value="WH_DNA-bd_sf"/>
</dbReference>
<proteinExistence type="predicted"/>
<dbReference type="GO" id="GO:0006952">
    <property type="term" value="P:defense response"/>
    <property type="evidence" value="ECO:0007669"/>
    <property type="project" value="UniProtKB-KW"/>
</dbReference>
<dbReference type="InterPro" id="IPR035897">
    <property type="entry name" value="Toll_tir_struct_dom_sf"/>
</dbReference>
<dbReference type="Pfam" id="PF01582">
    <property type="entry name" value="TIR"/>
    <property type="match status" value="1"/>
</dbReference>
<dbReference type="Pfam" id="PF23282">
    <property type="entry name" value="WHD_ROQ1"/>
    <property type="match status" value="1"/>
</dbReference>
<dbReference type="SUPFAM" id="SSF52058">
    <property type="entry name" value="L domain-like"/>
    <property type="match status" value="1"/>
</dbReference>
<keyword evidence="1" id="KW-0433">Leucine-rich repeat</keyword>
<dbReference type="Gene3D" id="3.80.10.10">
    <property type="entry name" value="Ribonuclease Inhibitor"/>
    <property type="match status" value="2"/>
</dbReference>
<evidence type="ECO:0000313" key="8">
    <source>
        <dbReference type="Proteomes" id="UP000215914"/>
    </source>
</evidence>
<dbReference type="InterPro" id="IPR000157">
    <property type="entry name" value="TIR_dom"/>
</dbReference>
<gene>
    <name evidence="7" type="ORF">HannXRQ_Chr01g0016951</name>
</gene>
<keyword evidence="7" id="KW-0675">Receptor</keyword>
<dbReference type="PRINTS" id="PR00364">
    <property type="entry name" value="DISEASERSIST"/>
</dbReference>
<dbReference type="SUPFAM" id="SSF46785">
    <property type="entry name" value="Winged helix' DNA-binding domain"/>
    <property type="match status" value="1"/>
</dbReference>
<dbReference type="InterPro" id="IPR044974">
    <property type="entry name" value="Disease_R_plants"/>
</dbReference>
<dbReference type="EMBL" id="CM007890">
    <property type="protein sequence ID" value="OTG37266.1"/>
    <property type="molecule type" value="Genomic_DNA"/>
</dbReference>
<dbReference type="FunFam" id="3.40.50.10140:FF:000007">
    <property type="entry name" value="Disease resistance protein (TIR-NBS-LRR class)"/>
    <property type="match status" value="1"/>
</dbReference>
<dbReference type="GO" id="GO:0043531">
    <property type="term" value="F:ADP binding"/>
    <property type="evidence" value="ECO:0007669"/>
    <property type="project" value="InterPro"/>
</dbReference>
<dbReference type="SUPFAM" id="SSF52540">
    <property type="entry name" value="P-loop containing nucleoside triphosphate hydrolases"/>
    <property type="match status" value="1"/>
</dbReference>
<dbReference type="InterPro" id="IPR002182">
    <property type="entry name" value="NB-ARC"/>
</dbReference>
<accession>A0A251VQA2</accession>
<evidence type="ECO:0000256" key="1">
    <source>
        <dbReference type="ARBA" id="ARBA00022614"/>
    </source>
</evidence>
<dbReference type="InterPro" id="IPR027417">
    <property type="entry name" value="P-loop_NTPase"/>
</dbReference>
<evidence type="ECO:0000256" key="4">
    <source>
        <dbReference type="ARBA" id="ARBA00023027"/>
    </source>
</evidence>
<keyword evidence="4" id="KW-0520">NAD</keyword>
<dbReference type="SUPFAM" id="SSF63570">
    <property type="entry name" value="PABC (PABP) domain"/>
    <property type="match status" value="1"/>
</dbReference>
<dbReference type="InterPro" id="IPR042197">
    <property type="entry name" value="Apaf_helical"/>
</dbReference>
<dbReference type="GO" id="GO:0003723">
    <property type="term" value="F:RNA binding"/>
    <property type="evidence" value="ECO:0007669"/>
    <property type="project" value="InterPro"/>
</dbReference>
<dbReference type="Gene3D" id="1.10.8.430">
    <property type="entry name" value="Helical domain of apoptotic protease-activating factors"/>
    <property type="match status" value="1"/>
</dbReference>
<dbReference type="SUPFAM" id="SSF52200">
    <property type="entry name" value="Toll/Interleukin receptor TIR domain"/>
    <property type="match status" value="1"/>
</dbReference>
<evidence type="ECO:0000256" key="2">
    <source>
        <dbReference type="ARBA" id="ARBA00022737"/>
    </source>
</evidence>
<dbReference type="InterPro" id="IPR036053">
    <property type="entry name" value="PABP-dom"/>
</dbReference>
<reference evidence="8" key="1">
    <citation type="journal article" date="2017" name="Nature">
        <title>The sunflower genome provides insights into oil metabolism, flowering and Asterid evolution.</title>
        <authorList>
            <person name="Badouin H."/>
            <person name="Gouzy J."/>
            <person name="Grassa C.J."/>
            <person name="Murat F."/>
            <person name="Staton S.E."/>
            <person name="Cottret L."/>
            <person name="Lelandais-Briere C."/>
            <person name="Owens G.L."/>
            <person name="Carrere S."/>
            <person name="Mayjonade B."/>
            <person name="Legrand L."/>
            <person name="Gill N."/>
            <person name="Kane N.C."/>
            <person name="Bowers J.E."/>
            <person name="Hubner S."/>
            <person name="Bellec A."/>
            <person name="Berard A."/>
            <person name="Berges H."/>
            <person name="Blanchet N."/>
            <person name="Boniface M.C."/>
            <person name="Brunel D."/>
            <person name="Catrice O."/>
            <person name="Chaidir N."/>
            <person name="Claudel C."/>
            <person name="Donnadieu C."/>
            <person name="Faraut T."/>
            <person name="Fievet G."/>
            <person name="Helmstetter N."/>
            <person name="King M."/>
            <person name="Knapp S.J."/>
            <person name="Lai Z."/>
            <person name="Le Paslier M.C."/>
            <person name="Lippi Y."/>
            <person name="Lorenzon L."/>
            <person name="Mandel J.R."/>
            <person name="Marage G."/>
            <person name="Marchand G."/>
            <person name="Marquand E."/>
            <person name="Bret-Mestries E."/>
            <person name="Morien E."/>
            <person name="Nambeesan S."/>
            <person name="Nguyen T."/>
            <person name="Pegot-Espagnet P."/>
            <person name="Pouilly N."/>
            <person name="Raftis F."/>
            <person name="Sallet E."/>
            <person name="Schiex T."/>
            <person name="Thomas J."/>
            <person name="Vandecasteele C."/>
            <person name="Vares D."/>
            <person name="Vear F."/>
            <person name="Vautrin S."/>
            <person name="Crespi M."/>
            <person name="Mangin B."/>
            <person name="Burke J.M."/>
            <person name="Salse J."/>
            <person name="Munos S."/>
            <person name="Vincourt P."/>
            <person name="Rieseberg L.H."/>
            <person name="Langlade N.B."/>
        </authorList>
    </citation>
    <scope>NUCLEOTIDE SEQUENCE [LARGE SCALE GENOMIC DNA]</scope>
    <source>
        <strain evidence="8">cv. SF193</strain>
    </source>
</reference>
<feature type="domain" description="TIR" evidence="6">
    <location>
        <begin position="24"/>
        <end position="199"/>
    </location>
</feature>
<dbReference type="Gene3D" id="3.40.50.300">
    <property type="entry name" value="P-loop containing nucleotide triphosphate hydrolases"/>
    <property type="match status" value="1"/>
</dbReference>
<name>A0A251VQA2_HELAN</name>
<dbReference type="Pfam" id="PF00931">
    <property type="entry name" value="NB-ARC"/>
    <property type="match status" value="1"/>
</dbReference>
<dbReference type="InParanoid" id="A0A251VQA2"/>
<keyword evidence="8" id="KW-1185">Reference proteome</keyword>
<protein>
    <submittedName>
        <fullName evidence="7">Putative toll/interleukin-1 receptor (TIR) domain-containing protein</fullName>
    </submittedName>
</protein>
<evidence type="ECO:0000259" key="6">
    <source>
        <dbReference type="PROSITE" id="PS50104"/>
    </source>
</evidence>
<dbReference type="Proteomes" id="UP000215914">
    <property type="component" value="Chromosome 1"/>
</dbReference>
<sequence length="1490" mass="167675">MVVLTEHESLPGSSSSSAAHDHNHRYDVFLSFRGADTRNGFTDHLYNTLLDARINTFLDDEEIETGEPLKPELESAIKSSRASIIVLSQNYASSTWCLDELVLILEQQRSFNQIVIPIFYHVEPTDVRKQQSSFGEAMWKHKERMEAETNAEKRSEWGRKMELWGRALTQVADLKGKDAKNRKETKLIEEVVTNIHHRLGGPLSNTLPSLTGRNHDIELITSWLTDGSSHNVDILTIVGISGIGKTSLAKYVFMLHFSKFQKSSFIEDINTRCEERHNGLLDLQKQLHGDISKKLDLHVNVVNEYTSKIEDVLSRKKVFIVFDDIGSLHQLNALLGKKGLHPGSKIIITTKDTSLTERCELFKTQVHPKHTQVLLDGLNKYESLTFLCIHAFQSHTPKEGYKDVSIELAKYCDGHPLALEVLGGSLHKRDVAYWEEHIKELKKEPLLGIEKVKKALQLSFDSLSSENDKELFKHIACFFVGEDRDLTVTILKACDINTTSGITNLMEKCFLRVRRNNELSMHSLIQEMGRDLVRQESLNKPWERSRLWCHEESFDVLKCKKGTQNILGLALDMRMLDKKKLRGSFELKTESLSQMNNLMLLQLNNVQLNECFPNFPEELRWLCMHGFPSKSIHLDLPMENLVVLDISRSNIESFDMSYSDPQPPAEKQKLVGSCSNDEPLLGSLKILNLSFCEQLHSVGGFFELPALEKLTVKRCISLMEVCESIEQCVELVHIDLSYCHKIKKLPISLGKLQKLQTLLLNGCNLSESAIMDSSDLSISSQTSSSAIVREAIPSDFKFFMTFLPNSLRILSLENNNLSNESFPMDLSCLVMLEELCLNENPIVSLPICVGTLPRIQKLSIDNCYDVISVEHLPCTLRVFSMLTYIGCATRKIKFDPELPPLKLRGIPLLASHSSIEFEGIIKIEPMADVEEKLLHSLGWKRSDLIKGHLEFRDLQMCYEFGIFSTFYGGKGMPEWIRCRSRGPSISFIIPSSPKKLQGLNFCCVNWPLSLSFPVPTIKISNITKKQTWIYNPYCENIWLGGKDYISWLSHWMFGPNEMKAGDNIIIECYMEEEEEEDSYYIIDYKTECGVDVVYNDGSMEEDVLSYYKSWNHIIGGDLSAFQLTTGEYYLCNKAFTRDSTDEYDPFIGEEGSHKEKEVMFKAFSTKKSEIVGSQAQCSQKRPTAMPPAEAPCMPMFPQGLGQQTFDGQALVPGMTSDGGPMANFYMPMVPTCQQEPRPGGSRAGVSGPLNHQQPLSLMQQQMEPYGLMYPHPPGSDTGNVSMGSVQYDVENAGGIFALTNASPTEQRTAQCSQMGPTRAAPAGASCVPMFLPALGQAQPTFIPPQLGFGHRYQLVPGQHGPRPGGSHHQHQLVPGMSPNGSPMPNFYMPMIQPGQHGPRPRGSRVGVPGLQIQQHPVFLMQQQTVPYGRMSHHAPMSYRYDAGNVMQLSDAGGSSALANAFPTEQRTMLGKNLYPLAEQRFFGGRSYHEH</sequence>
<dbReference type="InterPro" id="IPR032675">
    <property type="entry name" value="LRR_dom_sf"/>
</dbReference>
<dbReference type="SMART" id="SM00255">
    <property type="entry name" value="TIR"/>
    <property type="match status" value="1"/>
</dbReference>
<organism evidence="7 8">
    <name type="scientific">Helianthus annuus</name>
    <name type="common">Common sunflower</name>
    <dbReference type="NCBI Taxonomy" id="4232"/>
    <lineage>
        <taxon>Eukaryota</taxon>
        <taxon>Viridiplantae</taxon>
        <taxon>Streptophyta</taxon>
        <taxon>Embryophyta</taxon>
        <taxon>Tracheophyta</taxon>
        <taxon>Spermatophyta</taxon>
        <taxon>Magnoliopsida</taxon>
        <taxon>eudicotyledons</taxon>
        <taxon>Gunneridae</taxon>
        <taxon>Pentapetalae</taxon>
        <taxon>asterids</taxon>
        <taxon>campanulids</taxon>
        <taxon>Asterales</taxon>
        <taxon>Asteraceae</taxon>
        <taxon>Asteroideae</taxon>
        <taxon>Heliantheae alliance</taxon>
        <taxon>Heliantheae</taxon>
        <taxon>Helianthus</taxon>
    </lineage>
</organism>
<dbReference type="InterPro" id="IPR058192">
    <property type="entry name" value="WHD_ROQ1-like"/>
</dbReference>
<evidence type="ECO:0000256" key="3">
    <source>
        <dbReference type="ARBA" id="ARBA00022821"/>
    </source>
</evidence>
<keyword evidence="3" id="KW-0611">Plant defense</keyword>
<dbReference type="GO" id="GO:0007165">
    <property type="term" value="P:signal transduction"/>
    <property type="evidence" value="ECO:0007669"/>
    <property type="project" value="InterPro"/>
</dbReference>
<dbReference type="PROSITE" id="PS50104">
    <property type="entry name" value="TIR"/>
    <property type="match status" value="1"/>
</dbReference>
<evidence type="ECO:0000256" key="5">
    <source>
        <dbReference type="SAM" id="MobiDB-lite"/>
    </source>
</evidence>
<dbReference type="PANTHER" id="PTHR11017:SF313">
    <property type="entry name" value="TIR DOMAIN, P-LOOP CONTAINING NUCLEOSIDE TRIPHOSPHATE HYDROLASE"/>
    <property type="match status" value="1"/>
</dbReference>
<dbReference type="Gene3D" id="3.40.50.10140">
    <property type="entry name" value="Toll/interleukin-1 receptor homology (TIR) domain"/>
    <property type="match status" value="1"/>
</dbReference>
<feature type="region of interest" description="Disordered" evidence="5">
    <location>
        <begin position="1358"/>
        <end position="1383"/>
    </location>
</feature>